<dbReference type="SUPFAM" id="SSF56300">
    <property type="entry name" value="Metallo-dependent phosphatases"/>
    <property type="match status" value="1"/>
</dbReference>
<dbReference type="InterPro" id="IPR015943">
    <property type="entry name" value="WD40/YVTN_repeat-like_dom_sf"/>
</dbReference>
<evidence type="ECO:0000313" key="7">
    <source>
        <dbReference type="Proteomes" id="UP000812277"/>
    </source>
</evidence>
<dbReference type="InterPro" id="IPR036907">
    <property type="entry name" value="5'-Nucleotdase_C_sf"/>
</dbReference>
<protein>
    <submittedName>
        <fullName evidence="6">Choice-of-anchor I family protein</fullName>
    </submittedName>
</protein>
<dbReference type="Pfam" id="PF02872">
    <property type="entry name" value="5_nucleotid_C"/>
    <property type="match status" value="1"/>
</dbReference>
<dbReference type="InterPro" id="IPR029052">
    <property type="entry name" value="Metallo-depent_PP-like"/>
</dbReference>
<dbReference type="NCBIfam" id="NF038117">
    <property type="entry name" value="choice_anch_I"/>
    <property type="match status" value="1"/>
</dbReference>
<comment type="caution">
    <text evidence="6">The sequence shown here is derived from an EMBL/GenBank/DDBJ whole genome shotgun (WGS) entry which is preliminary data.</text>
</comment>
<dbReference type="InterPro" id="IPR006179">
    <property type="entry name" value="5_nucleotidase/apyrase"/>
</dbReference>
<dbReference type="SMART" id="SM00635">
    <property type="entry name" value="BID_2"/>
    <property type="match status" value="1"/>
</dbReference>
<dbReference type="SUPFAM" id="SSF49373">
    <property type="entry name" value="Invasin/intimin cell-adhesion fragments"/>
    <property type="match status" value="1"/>
</dbReference>
<reference evidence="6 7" key="1">
    <citation type="submission" date="2021-07" db="EMBL/GenBank/DDBJ databases">
        <title>Paenibacillus radiodurans sp. nov., isolated from the southeastern edge of Tengger Desert.</title>
        <authorList>
            <person name="Zhang G."/>
        </authorList>
    </citation>
    <scope>NUCLEOTIDE SEQUENCE [LARGE SCALE GENOMIC DNA]</scope>
    <source>
        <strain evidence="6 7">DT7-4</strain>
    </source>
</reference>
<evidence type="ECO:0000256" key="3">
    <source>
        <dbReference type="SAM" id="SignalP"/>
    </source>
</evidence>
<dbReference type="Proteomes" id="UP000812277">
    <property type="component" value="Unassembled WGS sequence"/>
</dbReference>
<dbReference type="InterPro" id="IPR015919">
    <property type="entry name" value="Cadherin-like_sf"/>
</dbReference>
<feature type="domain" description="SLH" evidence="4">
    <location>
        <begin position="1721"/>
        <end position="1780"/>
    </location>
</feature>
<evidence type="ECO:0000256" key="2">
    <source>
        <dbReference type="SAM" id="MobiDB-lite"/>
    </source>
</evidence>
<dbReference type="RefSeq" id="WP_219871949.1">
    <property type="nucleotide sequence ID" value="NZ_JAHZIJ010000004.1"/>
</dbReference>
<dbReference type="Pfam" id="PF00149">
    <property type="entry name" value="Metallophos"/>
    <property type="match status" value="1"/>
</dbReference>
<dbReference type="Gene3D" id="2.60.40.10">
    <property type="entry name" value="Immunoglobulins"/>
    <property type="match status" value="1"/>
</dbReference>
<dbReference type="PANTHER" id="PTHR11575">
    <property type="entry name" value="5'-NUCLEOTIDASE-RELATED"/>
    <property type="match status" value="1"/>
</dbReference>
<dbReference type="Pfam" id="PF22494">
    <property type="entry name" value="choice_anch_I"/>
    <property type="match status" value="1"/>
</dbReference>
<keyword evidence="1 3" id="KW-0732">Signal</keyword>
<dbReference type="InterPro" id="IPR004843">
    <property type="entry name" value="Calcineurin-like_PHP"/>
</dbReference>
<dbReference type="Pfam" id="PF00395">
    <property type="entry name" value="SLH"/>
    <property type="match status" value="3"/>
</dbReference>
<feature type="domain" description="LTD" evidence="5">
    <location>
        <begin position="33"/>
        <end position="210"/>
    </location>
</feature>
<feature type="chain" id="PRO_5046739856" evidence="3">
    <location>
        <begin position="25"/>
        <end position="1912"/>
    </location>
</feature>
<dbReference type="Pfam" id="PF00932">
    <property type="entry name" value="LTD"/>
    <property type="match status" value="1"/>
</dbReference>
<dbReference type="InterPro" id="IPR001322">
    <property type="entry name" value="Lamin_tail_dom"/>
</dbReference>
<evidence type="ECO:0000259" key="5">
    <source>
        <dbReference type="PROSITE" id="PS51841"/>
    </source>
</evidence>
<feature type="region of interest" description="Disordered" evidence="2">
    <location>
        <begin position="754"/>
        <end position="773"/>
    </location>
</feature>
<dbReference type="InterPro" id="IPR055188">
    <property type="entry name" value="Choice_anch_I"/>
</dbReference>
<keyword evidence="7" id="KW-1185">Reference proteome</keyword>
<dbReference type="EMBL" id="JAHZIJ010000004">
    <property type="protein sequence ID" value="MBW7474701.1"/>
    <property type="molecule type" value="Genomic_DNA"/>
</dbReference>
<dbReference type="Gene3D" id="2.60.40.1080">
    <property type="match status" value="1"/>
</dbReference>
<dbReference type="SUPFAM" id="SSF49313">
    <property type="entry name" value="Cadherin-like"/>
    <property type="match status" value="1"/>
</dbReference>
<dbReference type="Pfam" id="PF05345">
    <property type="entry name" value="He_PIG"/>
    <property type="match status" value="1"/>
</dbReference>
<dbReference type="InterPro" id="IPR006146">
    <property type="entry name" value="5'-Nucleotdase_CS"/>
</dbReference>
<dbReference type="InterPro" id="IPR008964">
    <property type="entry name" value="Invasin/intimin_cell_adhesion"/>
</dbReference>
<feature type="signal peptide" evidence="3">
    <location>
        <begin position="1"/>
        <end position="24"/>
    </location>
</feature>
<organism evidence="6 7">
    <name type="scientific">Paenibacillus oenotherae</name>
    <dbReference type="NCBI Taxonomy" id="1435645"/>
    <lineage>
        <taxon>Bacteria</taxon>
        <taxon>Bacillati</taxon>
        <taxon>Bacillota</taxon>
        <taxon>Bacilli</taxon>
        <taxon>Bacillales</taxon>
        <taxon>Paenibacillaceae</taxon>
        <taxon>Paenibacillus</taxon>
    </lineage>
</organism>
<dbReference type="Pfam" id="PF02368">
    <property type="entry name" value="Big_2"/>
    <property type="match status" value="1"/>
</dbReference>
<feature type="compositionally biased region" description="Basic and acidic residues" evidence="2">
    <location>
        <begin position="763"/>
        <end position="773"/>
    </location>
</feature>
<dbReference type="InterPro" id="IPR013783">
    <property type="entry name" value="Ig-like_fold"/>
</dbReference>
<dbReference type="SUPFAM" id="SSF50969">
    <property type="entry name" value="YVTN repeat-like/Quinoprotein amine dehydrogenase"/>
    <property type="match status" value="1"/>
</dbReference>
<dbReference type="PROSITE" id="PS00785">
    <property type="entry name" value="5_NUCLEOTIDASE_1"/>
    <property type="match status" value="1"/>
</dbReference>
<feature type="domain" description="SLH" evidence="4">
    <location>
        <begin position="1781"/>
        <end position="1844"/>
    </location>
</feature>
<evidence type="ECO:0000256" key="1">
    <source>
        <dbReference type="ARBA" id="ARBA00022729"/>
    </source>
</evidence>
<dbReference type="PRINTS" id="PR01607">
    <property type="entry name" value="APYRASEFAMLY"/>
</dbReference>
<proteinExistence type="predicted"/>
<dbReference type="InterPro" id="IPR008334">
    <property type="entry name" value="5'-Nucleotdase_C"/>
</dbReference>
<dbReference type="Gene3D" id="3.60.21.10">
    <property type="match status" value="1"/>
</dbReference>
<dbReference type="InterPro" id="IPR001119">
    <property type="entry name" value="SLH_dom"/>
</dbReference>
<dbReference type="PROSITE" id="PS51272">
    <property type="entry name" value="SLH"/>
    <property type="match status" value="3"/>
</dbReference>
<evidence type="ECO:0000313" key="6">
    <source>
        <dbReference type="EMBL" id="MBW7474701.1"/>
    </source>
</evidence>
<dbReference type="InterPro" id="IPR011044">
    <property type="entry name" value="Quino_amine_DH_bsu"/>
</dbReference>
<name>A0ABS7D4G8_9BACL</name>
<dbReference type="PANTHER" id="PTHR11575:SF24">
    <property type="entry name" value="5'-NUCLEOTIDASE"/>
    <property type="match status" value="1"/>
</dbReference>
<dbReference type="Gene3D" id="3.90.780.10">
    <property type="entry name" value="5'-Nucleotidase, C-terminal domain"/>
    <property type="match status" value="1"/>
</dbReference>
<dbReference type="InterPro" id="IPR003343">
    <property type="entry name" value="Big_2"/>
</dbReference>
<evidence type="ECO:0000259" key="4">
    <source>
        <dbReference type="PROSITE" id="PS51272"/>
    </source>
</evidence>
<dbReference type="SUPFAM" id="SSF55816">
    <property type="entry name" value="5'-nucleotidase (syn. UDP-sugar hydrolase), C-terminal domain"/>
    <property type="match status" value="1"/>
</dbReference>
<dbReference type="PROSITE" id="PS51841">
    <property type="entry name" value="LTD"/>
    <property type="match status" value="1"/>
</dbReference>
<accession>A0ABS7D4G8</accession>
<feature type="domain" description="SLH" evidence="4">
    <location>
        <begin position="1852"/>
        <end position="1912"/>
    </location>
</feature>
<sequence length="1912" mass="198921">MKKRGKRILSLLLAAELLAGSILAGGTAMAVASPLAGTPYAANGSYDVTVPHIFINQVYGGNKNSSLDTGASVSNGFIELYNPTESDVVLDGWSLHYAANADENAAGTTGAWEKLELTGTIKAHSSYLITGKATGASAPALHLLTKGDQPFDRMIYSKSMKVALMSNQNTLSEANPFAASPRPEGYVDMVGTGGNDPGCAIDGYEYAYPTGDAEGKSKKKGIVRKTLADTDNNKADFEQIDYLEATPSVLSAKGPRSSSDGPWTAAAPAFGISTETLADANVGTPYTVAAAVYGGTAPYSYSGTGLPAGIAIDAVTGVISGTPAPGTEGIAAVTIHVTDSSAPPAATSRTLSLNVKPAVPAGIADTLSVEQIGRYSVGVTNKDGGVAEIVKYNKDNGKFYLVNGATVPPTLDIVTLAADQSLQKEKSVDVKPLAETSGFTFGDLTSVDINTSTKQIFLAVQEADHMANGKILVLDYEGNLLKTYETGVQPDMIKATPDGKYVLTANEAEPRTAAGDPEGSVTIVDTTTDAVVHVKFDDPTVIDDLVHIRGASHPVTGKITGSSTNKADALFDLEPEYITLSADHTVAYVSLQENNAIAVIDIPAKSVTAVKGLGYKNLNDPANTLDLVKDDAIKFENVPFLGMYMPDGIASHTYNGKTYLFSANEGDVTEWPGREGGTTIKDLKASLDPASPAAVFLNGKTAYDKVEVAGDMSKDAVYMYGGRSFSIWDADTMAQVYDSGNDLETITAQRLPGSFNASNSKTAMDDRSGKKGPEPEYVAVGEVGNKVLAFVGLERIGGVMTYDVTNPNHPVFANYINTRVFAPKDNINTDTGPEGLEFIPAQDSPTGLPLLLVANEVGGTVTVLQLNVTKVALDKESLWLSPGDAPVQLNATVIPAAGSASSVTWSSSDDHVAVVDASGRVTPVAEGTAVIRAVSADGFGVAEAAVTVGPWKLTVMHTNDTHAHLADAPRRATLVKQVREEAGDSLLLDAGDVFSGDLYFTKWFGLADLAFMNYMGYDAMTFGNHEFDQGTGVLASFVSQAQFPIVSSNVDLTKDSHMSPLLKAPRTIRAGVSGTVDVAGVYPYVVLDVNGRKVGVFGLTTEDTKETSSPGKDVVFNEAAASAADTVAALEAEGINMIIALSHLGYSRDKELANVVEGIDLIVGGHTHTKLDAPDIITDSVFGTPTVVVQANEWGKFLGRVDLSFDNKGILLTGDGQLQGSLLPVNSSVAEDETAKSMLAPYDAELEVLKKQVIGSAAVVLDGERKNVRAKETNLGNFIADGMLARAKALKNAHVAIMNGGGIRASIDEGDITMGELRTVMPFGNTLYVLDVTGQALKDGLENGISGAKLSDLPGKFPQVAGMRFKWDPSQPAGSKVYDVEIKSGSGYTPINLTATYRLATNSFVAGGGDGYASFAKSIASGAYHEDLGYPDYEIFMEYVSSLGGTIAPAVEGRIVEKAKSSGDGNGNGNGGSNPPVTNPEQKPDPKPDTGSGTGTIELSGTALQITETKNQAGGTIHKVAVKAEELKAALTKALAGTSSGGAAAVVVNVPAAAGAAEVELPAEALAAAAGGTIKAVIVIHTGAASYELPLSVLNLNTAESGSLGSTSVKVSITPVEGSKLETLKAKAQALGADAALEAVLEFKVAIATGGGEKELKDFGKTYVSRFIYLPSSANPAGAAAVMYDEAAGQWVFVPGVAAVVNGKPAMEMKRPGNSIYSVIHFKKDFADLSGHWAEKDVETMASKLIVNGVNENDFAPGKAVTRAEFTAMVVRGLGLSLSSEAAMFTDVAPDAWYAGAVSAAVKFGLINGKTADKFAPDAWITRAEMAVMIARAITAVQSEGKPEAGSRASVLGKFKDASAIPQWAAEGAALLVDKGIMQGSTAGAFAPADNATRAQGAVILLRALKELDFVE</sequence>
<feature type="region of interest" description="Disordered" evidence="2">
    <location>
        <begin position="1459"/>
        <end position="1497"/>
    </location>
</feature>
<gene>
    <name evidence="6" type="ORF">K0T92_08080</name>
</gene>
<dbReference type="Gene3D" id="2.130.10.10">
    <property type="entry name" value="YVTN repeat-like/Quinoprotein amine dehydrogenase"/>
    <property type="match status" value="1"/>
</dbReference>